<comment type="caution">
    <text evidence="4">The sequence shown here is derived from an EMBL/GenBank/DDBJ whole genome shotgun (WGS) entry which is preliminary data.</text>
</comment>
<dbReference type="PANTHER" id="PTHR30566:SF25">
    <property type="entry name" value="INNER MEMBRANE PROTEIN"/>
    <property type="match status" value="1"/>
</dbReference>
<feature type="domain" description="Mechanosensitive ion channel MscS" evidence="3">
    <location>
        <begin position="180"/>
        <end position="246"/>
    </location>
</feature>
<feature type="transmembrane region" description="Helical" evidence="2">
    <location>
        <begin position="158"/>
        <end position="177"/>
    </location>
</feature>
<feature type="transmembrane region" description="Helical" evidence="2">
    <location>
        <begin position="46"/>
        <end position="63"/>
    </location>
</feature>
<protein>
    <recommendedName>
        <fullName evidence="3">Mechanosensitive ion channel MscS domain-containing protein</fullName>
    </recommendedName>
</protein>
<feature type="transmembrane region" description="Helical" evidence="2">
    <location>
        <begin position="129"/>
        <end position="152"/>
    </location>
</feature>
<keyword evidence="2" id="KW-0812">Transmembrane</keyword>
<feature type="compositionally biased region" description="Basic and acidic residues" evidence="1">
    <location>
        <begin position="374"/>
        <end position="389"/>
    </location>
</feature>
<gene>
    <name evidence="4" type="ORF">GCM10017559_54500</name>
</gene>
<dbReference type="PANTHER" id="PTHR30566">
    <property type="entry name" value="YNAI-RELATED MECHANOSENSITIVE ION CHANNEL"/>
    <property type="match status" value="1"/>
</dbReference>
<dbReference type="EMBL" id="BAAAWD010000015">
    <property type="protein sequence ID" value="GAA3022519.1"/>
    <property type="molecule type" value="Genomic_DNA"/>
</dbReference>
<evidence type="ECO:0000256" key="2">
    <source>
        <dbReference type="SAM" id="Phobius"/>
    </source>
</evidence>
<keyword evidence="2" id="KW-1133">Transmembrane helix</keyword>
<dbReference type="InterPro" id="IPR006685">
    <property type="entry name" value="MscS_channel_2nd"/>
</dbReference>
<dbReference type="SUPFAM" id="SSF50182">
    <property type="entry name" value="Sm-like ribonucleoproteins"/>
    <property type="match status" value="1"/>
</dbReference>
<dbReference type="Pfam" id="PF00924">
    <property type="entry name" value="MS_channel_2nd"/>
    <property type="match status" value="1"/>
</dbReference>
<proteinExistence type="predicted"/>
<sequence length="389" mass="42974">MSNWMIMIVSVAAAVVAVEAVRRILRSRLIGERWILAGPLVRRCTWPGFATAAVATAYTVYTPDRSSEPSMVQGPAGQVIDRGLSLILIGCATWLVIQAAYAITDVVLDRLITVEGERNRKARRIRTQITLVRRVASAVIIVVALGAMLFTFPQVRALGAGLLASAGIAGVVVGIAAQSTLGNMLAGLQLAFSDALRLDDVVVVQDEWGRIEELSLTYVVLRLWDERRLVLPVSYFTANSFENWTRHSSRVIGHVLIRVDWSVPVEELRTELYRALREHPLWDQKDWTLQVTDTLPNGLLELRALMSASDSASAWDLKCDIREHLVAFIRDRYPESMPRFRVDVPPVSESVPGLLTGMMAAEPDPRPAGSLARGGDRREPSRGSQDDES</sequence>
<keyword evidence="2" id="KW-0472">Membrane</keyword>
<accession>A0ABP6KRZ8</accession>
<dbReference type="InterPro" id="IPR010920">
    <property type="entry name" value="LSM_dom_sf"/>
</dbReference>
<feature type="region of interest" description="Disordered" evidence="1">
    <location>
        <begin position="357"/>
        <end position="389"/>
    </location>
</feature>
<feature type="transmembrane region" description="Helical" evidence="2">
    <location>
        <begin position="83"/>
        <end position="108"/>
    </location>
</feature>
<dbReference type="Proteomes" id="UP001499930">
    <property type="component" value="Unassembled WGS sequence"/>
</dbReference>
<feature type="transmembrane region" description="Helical" evidence="2">
    <location>
        <begin position="6"/>
        <end position="25"/>
    </location>
</feature>
<reference evidence="5" key="1">
    <citation type="journal article" date="2019" name="Int. J. Syst. Evol. Microbiol.">
        <title>The Global Catalogue of Microorganisms (GCM) 10K type strain sequencing project: providing services to taxonomists for standard genome sequencing and annotation.</title>
        <authorList>
            <consortium name="The Broad Institute Genomics Platform"/>
            <consortium name="The Broad Institute Genome Sequencing Center for Infectious Disease"/>
            <person name="Wu L."/>
            <person name="Ma J."/>
        </authorList>
    </citation>
    <scope>NUCLEOTIDE SEQUENCE [LARGE SCALE GENOMIC DNA]</scope>
    <source>
        <strain evidence="5">JCM 3106</strain>
    </source>
</reference>
<evidence type="ECO:0000256" key="1">
    <source>
        <dbReference type="SAM" id="MobiDB-lite"/>
    </source>
</evidence>
<evidence type="ECO:0000313" key="5">
    <source>
        <dbReference type="Proteomes" id="UP001499930"/>
    </source>
</evidence>
<organism evidence="4 5">
    <name type="scientific">Streptosporangium longisporum</name>
    <dbReference type="NCBI Taxonomy" id="46187"/>
    <lineage>
        <taxon>Bacteria</taxon>
        <taxon>Bacillati</taxon>
        <taxon>Actinomycetota</taxon>
        <taxon>Actinomycetes</taxon>
        <taxon>Streptosporangiales</taxon>
        <taxon>Streptosporangiaceae</taxon>
        <taxon>Streptosporangium</taxon>
    </lineage>
</organism>
<evidence type="ECO:0000313" key="4">
    <source>
        <dbReference type="EMBL" id="GAA3022519.1"/>
    </source>
</evidence>
<evidence type="ECO:0000259" key="3">
    <source>
        <dbReference type="Pfam" id="PF00924"/>
    </source>
</evidence>
<name>A0ABP6KRZ8_9ACTN</name>
<keyword evidence="5" id="KW-1185">Reference proteome</keyword>
<dbReference type="Gene3D" id="1.10.287.1260">
    <property type="match status" value="1"/>
</dbReference>